<keyword evidence="2" id="KW-0732">Signal</keyword>
<organism evidence="3 4">
    <name type="scientific">Novipirellula galeiformis</name>
    <dbReference type="NCBI Taxonomy" id="2528004"/>
    <lineage>
        <taxon>Bacteria</taxon>
        <taxon>Pseudomonadati</taxon>
        <taxon>Planctomycetota</taxon>
        <taxon>Planctomycetia</taxon>
        <taxon>Pirellulales</taxon>
        <taxon>Pirellulaceae</taxon>
        <taxon>Novipirellula</taxon>
    </lineage>
</organism>
<feature type="region of interest" description="Disordered" evidence="1">
    <location>
        <begin position="89"/>
        <end position="109"/>
    </location>
</feature>
<proteinExistence type="predicted"/>
<comment type="caution">
    <text evidence="3">The sequence shown here is derived from an EMBL/GenBank/DDBJ whole genome shotgun (WGS) entry which is preliminary data.</text>
</comment>
<evidence type="ECO:0000256" key="1">
    <source>
        <dbReference type="SAM" id="MobiDB-lite"/>
    </source>
</evidence>
<name>A0A5C6CE94_9BACT</name>
<evidence type="ECO:0000313" key="4">
    <source>
        <dbReference type="Proteomes" id="UP000316304"/>
    </source>
</evidence>
<feature type="chain" id="PRO_5022923569" description="DUF4148 domain-containing protein" evidence="2">
    <location>
        <begin position="22"/>
        <end position="109"/>
    </location>
</feature>
<accession>A0A5C6CE94</accession>
<dbReference type="PROSITE" id="PS51257">
    <property type="entry name" value="PROKAR_LIPOPROTEIN"/>
    <property type="match status" value="1"/>
</dbReference>
<keyword evidence="4" id="KW-1185">Reference proteome</keyword>
<evidence type="ECO:0000313" key="3">
    <source>
        <dbReference type="EMBL" id="TWU21751.1"/>
    </source>
</evidence>
<gene>
    <name evidence="3" type="ORF">Pla52o_39380</name>
</gene>
<evidence type="ECO:0008006" key="5">
    <source>
        <dbReference type="Google" id="ProtNLM"/>
    </source>
</evidence>
<dbReference type="AlphaFoldDB" id="A0A5C6CE94"/>
<protein>
    <recommendedName>
        <fullName evidence="5">DUF4148 domain-containing protein</fullName>
    </recommendedName>
</protein>
<dbReference type="RefSeq" id="WP_146596017.1">
    <property type="nucleotide sequence ID" value="NZ_SJPT01000006.1"/>
</dbReference>
<sequence precursor="true">MNWKLAVLGVASLCLSLGCTATEWEQYSETVARNAGTPTNLENNLRDKVLAGTATPQEYEVWRSEVDSRTVVRSAQIARQGQVTAAYASKPAPTTINNTVNTSPQSAPW</sequence>
<reference evidence="3 4" key="1">
    <citation type="submission" date="2019-02" db="EMBL/GenBank/DDBJ databases">
        <title>Deep-cultivation of Planctomycetes and their phenomic and genomic characterization uncovers novel biology.</title>
        <authorList>
            <person name="Wiegand S."/>
            <person name="Jogler M."/>
            <person name="Boedeker C."/>
            <person name="Pinto D."/>
            <person name="Vollmers J."/>
            <person name="Rivas-Marin E."/>
            <person name="Kohn T."/>
            <person name="Peeters S.H."/>
            <person name="Heuer A."/>
            <person name="Rast P."/>
            <person name="Oberbeckmann S."/>
            <person name="Bunk B."/>
            <person name="Jeske O."/>
            <person name="Meyerdierks A."/>
            <person name="Storesund J.E."/>
            <person name="Kallscheuer N."/>
            <person name="Luecker S."/>
            <person name="Lage O.M."/>
            <person name="Pohl T."/>
            <person name="Merkel B.J."/>
            <person name="Hornburger P."/>
            <person name="Mueller R.-W."/>
            <person name="Bruemmer F."/>
            <person name="Labrenz M."/>
            <person name="Spormann A.M."/>
            <person name="Op Den Camp H."/>
            <person name="Overmann J."/>
            <person name="Amann R."/>
            <person name="Jetten M.S.M."/>
            <person name="Mascher T."/>
            <person name="Medema M.H."/>
            <person name="Devos D.P."/>
            <person name="Kaster A.-K."/>
            <person name="Ovreas L."/>
            <person name="Rohde M."/>
            <person name="Galperin M.Y."/>
            <person name="Jogler C."/>
        </authorList>
    </citation>
    <scope>NUCLEOTIDE SEQUENCE [LARGE SCALE GENOMIC DNA]</scope>
    <source>
        <strain evidence="3 4">Pla52o</strain>
    </source>
</reference>
<dbReference type="Proteomes" id="UP000316304">
    <property type="component" value="Unassembled WGS sequence"/>
</dbReference>
<feature type="signal peptide" evidence="2">
    <location>
        <begin position="1"/>
        <end position="21"/>
    </location>
</feature>
<evidence type="ECO:0000256" key="2">
    <source>
        <dbReference type="SAM" id="SignalP"/>
    </source>
</evidence>
<feature type="compositionally biased region" description="Polar residues" evidence="1">
    <location>
        <begin position="92"/>
        <end position="109"/>
    </location>
</feature>
<dbReference type="EMBL" id="SJPT01000006">
    <property type="protein sequence ID" value="TWU21751.1"/>
    <property type="molecule type" value="Genomic_DNA"/>
</dbReference>